<protein>
    <submittedName>
        <fullName evidence="2">Uncharacterized protein</fullName>
    </submittedName>
</protein>
<keyword evidence="1" id="KW-0812">Transmembrane</keyword>
<dbReference type="RefSeq" id="XP_034009400.1">
    <property type="nucleotide sequence ID" value="XM_034158814.1"/>
</dbReference>
<evidence type="ECO:0000313" key="3">
    <source>
        <dbReference type="Proteomes" id="UP000449547"/>
    </source>
</evidence>
<dbReference type="Proteomes" id="UP000449547">
    <property type="component" value="Unassembled WGS sequence"/>
</dbReference>
<proteinExistence type="predicted"/>
<accession>A0A642UBX1</accession>
<reference evidence="2 3" key="1">
    <citation type="submission" date="2019-07" db="EMBL/GenBank/DDBJ databases">
        <title>Genome assembly of two rare yeast pathogens: Diutina rugosa and Trichomonascus ciferrii.</title>
        <authorList>
            <person name="Mixao V."/>
            <person name="Saus E."/>
            <person name="Hansen A."/>
            <person name="Lass-Flor C."/>
            <person name="Gabaldon T."/>
        </authorList>
    </citation>
    <scope>NUCLEOTIDE SEQUENCE [LARGE SCALE GENOMIC DNA]</scope>
    <source>
        <strain evidence="2 3">CBS 613</strain>
    </source>
</reference>
<dbReference type="EMBL" id="SWFT01000165">
    <property type="protein sequence ID" value="KAA8896421.1"/>
    <property type="molecule type" value="Genomic_DNA"/>
</dbReference>
<keyword evidence="1" id="KW-1133">Transmembrane helix</keyword>
<organism evidence="2 3">
    <name type="scientific">Diutina rugosa</name>
    <name type="common">Yeast</name>
    <name type="synonym">Candida rugosa</name>
    <dbReference type="NCBI Taxonomy" id="5481"/>
    <lineage>
        <taxon>Eukaryota</taxon>
        <taxon>Fungi</taxon>
        <taxon>Dikarya</taxon>
        <taxon>Ascomycota</taxon>
        <taxon>Saccharomycotina</taxon>
        <taxon>Pichiomycetes</taxon>
        <taxon>Debaryomycetaceae</taxon>
        <taxon>Diutina</taxon>
    </lineage>
</organism>
<dbReference type="AlphaFoldDB" id="A0A642UBX1"/>
<keyword evidence="3" id="KW-1185">Reference proteome</keyword>
<gene>
    <name evidence="2" type="ORF">DIURU_005793</name>
</gene>
<name>A0A642UBX1_DIURU</name>
<keyword evidence="1" id="KW-0472">Membrane</keyword>
<dbReference type="GeneID" id="54784444"/>
<evidence type="ECO:0000313" key="2">
    <source>
        <dbReference type="EMBL" id="KAA8896421.1"/>
    </source>
</evidence>
<dbReference type="VEuPathDB" id="FungiDB:DIURU_005793"/>
<evidence type="ECO:0000256" key="1">
    <source>
        <dbReference type="SAM" id="Phobius"/>
    </source>
</evidence>
<sequence>MSTPKTYAASRGLSPQQINQALSQKYANGGRPVMAMSVVVIIALLVLSIRFLMISVNQPTQMALVAPLMVTTFLIKGWCWNRIYLQSSFIPDWIRVLMVGCGGAITYSLAECPLTQLASWCHYSIGFDALVMLSVHPMWGHALDAYYLRQAVISRSI</sequence>
<feature type="transmembrane region" description="Helical" evidence="1">
    <location>
        <begin position="33"/>
        <end position="56"/>
    </location>
</feature>
<comment type="caution">
    <text evidence="2">The sequence shown here is derived from an EMBL/GenBank/DDBJ whole genome shotgun (WGS) entry which is preliminary data.</text>
</comment>